<evidence type="ECO:0000259" key="17">
    <source>
        <dbReference type="PROSITE" id="PS51800"/>
    </source>
</evidence>
<keyword evidence="9 15" id="KW-0479">Metal-binding</keyword>
<evidence type="ECO:0000256" key="12">
    <source>
        <dbReference type="ARBA" id="ARBA00048165"/>
    </source>
</evidence>
<dbReference type="OrthoDB" id="258806at2759"/>
<keyword evidence="10 15" id="KW-0863">Zinc-finger</keyword>
<gene>
    <name evidence="18" type="ORF">MAM1_0146d06542</name>
</gene>
<dbReference type="EMBL" id="DF836435">
    <property type="protein sequence ID" value="GAN07052.1"/>
    <property type="molecule type" value="Genomic_DNA"/>
</dbReference>
<dbReference type="PANTHER" id="PTHR12998">
    <property type="entry name" value="TRNA:M(4)X MODIFICATION ENZYME TRM13 HOMOLOG"/>
    <property type="match status" value="1"/>
</dbReference>
<evidence type="ECO:0000256" key="11">
    <source>
        <dbReference type="ARBA" id="ARBA00022833"/>
    </source>
</evidence>
<comment type="similarity">
    <text evidence="2 15">Belongs to the methyltransferase TRM13 family.</text>
</comment>
<evidence type="ECO:0000256" key="13">
    <source>
        <dbReference type="ARBA" id="ARBA00048635"/>
    </source>
</evidence>
<evidence type="ECO:0000256" key="2">
    <source>
        <dbReference type="ARBA" id="ARBA00005265"/>
    </source>
</evidence>
<feature type="region of interest" description="Disordered" evidence="16">
    <location>
        <begin position="375"/>
        <end position="418"/>
    </location>
</feature>
<evidence type="ECO:0000256" key="4">
    <source>
        <dbReference type="ARBA" id="ARBA00015883"/>
    </source>
</evidence>
<keyword evidence="19" id="KW-1185">Reference proteome</keyword>
<dbReference type="Proteomes" id="UP000053815">
    <property type="component" value="Unassembled WGS sequence"/>
</dbReference>
<keyword evidence="8 15" id="KW-0819">tRNA processing</keyword>
<evidence type="ECO:0000256" key="10">
    <source>
        <dbReference type="ARBA" id="ARBA00022771"/>
    </source>
</evidence>
<dbReference type="EC" id="2.1.1.225" evidence="3 15"/>
<name>A0A0C9MUD7_9FUNG</name>
<comment type="catalytic activity">
    <reaction evidence="12 15">
        <text>cytidine(4) in tRNA(Pro) + S-adenosyl-L-methionine = 2'-O-methylcytidine(4) in tRNA(Pro) + S-adenosyl-L-homocysteine + H(+)</text>
        <dbReference type="Rhea" id="RHEA:32767"/>
        <dbReference type="Rhea" id="RHEA-COMP:10397"/>
        <dbReference type="Rhea" id="RHEA-COMP:10398"/>
        <dbReference type="ChEBI" id="CHEBI:15378"/>
        <dbReference type="ChEBI" id="CHEBI:57856"/>
        <dbReference type="ChEBI" id="CHEBI:59789"/>
        <dbReference type="ChEBI" id="CHEBI:74495"/>
        <dbReference type="ChEBI" id="CHEBI:82748"/>
        <dbReference type="EC" id="2.1.1.225"/>
    </reaction>
</comment>
<comment type="catalytic activity">
    <reaction evidence="14 15">
        <text>adenosine(4) in tRNA(His) + S-adenosyl-L-methionine = 2'-O-methyladenosine(4) in tRNA(His) + S-adenosyl-L-homocysteine + H(+)</text>
        <dbReference type="Rhea" id="RHEA:43196"/>
        <dbReference type="Rhea" id="RHEA-COMP:10401"/>
        <dbReference type="Rhea" id="RHEA-COMP:10402"/>
        <dbReference type="ChEBI" id="CHEBI:15378"/>
        <dbReference type="ChEBI" id="CHEBI:57856"/>
        <dbReference type="ChEBI" id="CHEBI:59789"/>
        <dbReference type="ChEBI" id="CHEBI:74411"/>
        <dbReference type="ChEBI" id="CHEBI:74477"/>
        <dbReference type="EC" id="2.1.1.225"/>
    </reaction>
</comment>
<protein>
    <recommendedName>
        <fullName evidence="4 15">tRNA:m(4)X modification enzyme TRM13</fullName>
        <ecNumber evidence="3 15">2.1.1.225</ecNumber>
    </recommendedName>
</protein>
<dbReference type="Pfam" id="PF05253">
    <property type="entry name" value="zf-U11-48K"/>
    <property type="match status" value="1"/>
</dbReference>
<evidence type="ECO:0000256" key="7">
    <source>
        <dbReference type="ARBA" id="ARBA00022691"/>
    </source>
</evidence>
<evidence type="ECO:0000256" key="9">
    <source>
        <dbReference type="ARBA" id="ARBA00022723"/>
    </source>
</evidence>
<dbReference type="GO" id="GO:0008270">
    <property type="term" value="F:zinc ion binding"/>
    <property type="evidence" value="ECO:0007669"/>
    <property type="project" value="UniProtKB-KW"/>
</dbReference>
<dbReference type="InterPro" id="IPR007871">
    <property type="entry name" value="Methyltransferase_TRM13"/>
</dbReference>
<organism evidence="18">
    <name type="scientific">Mucor ambiguus</name>
    <dbReference type="NCBI Taxonomy" id="91626"/>
    <lineage>
        <taxon>Eukaryota</taxon>
        <taxon>Fungi</taxon>
        <taxon>Fungi incertae sedis</taxon>
        <taxon>Mucoromycota</taxon>
        <taxon>Mucoromycotina</taxon>
        <taxon>Mucoromycetes</taxon>
        <taxon>Mucorales</taxon>
        <taxon>Mucorineae</taxon>
        <taxon>Mucoraceae</taxon>
        <taxon>Mucor</taxon>
    </lineage>
</organism>
<keyword evidence="11 15" id="KW-0862">Zinc</keyword>
<comment type="catalytic activity">
    <reaction evidence="13 15">
        <text>cytidine(4) in tRNA(Gly)(GCC) + S-adenosyl-L-methionine = 2'-O-methylcytidine(4) in tRNA(Gly)(GCC) + S-adenosyl-L-homocysteine + H(+)</text>
        <dbReference type="Rhea" id="RHEA:43192"/>
        <dbReference type="Rhea" id="RHEA-COMP:10399"/>
        <dbReference type="Rhea" id="RHEA-COMP:10400"/>
        <dbReference type="ChEBI" id="CHEBI:15378"/>
        <dbReference type="ChEBI" id="CHEBI:57856"/>
        <dbReference type="ChEBI" id="CHEBI:59789"/>
        <dbReference type="ChEBI" id="CHEBI:74495"/>
        <dbReference type="ChEBI" id="CHEBI:82748"/>
        <dbReference type="EC" id="2.1.1.225"/>
    </reaction>
</comment>
<dbReference type="PROSITE" id="PS51800">
    <property type="entry name" value="ZF_CHHC_U11_48K"/>
    <property type="match status" value="1"/>
</dbReference>
<dbReference type="AlphaFoldDB" id="A0A0C9MUD7"/>
<reference evidence="18" key="1">
    <citation type="submission" date="2014-09" db="EMBL/GenBank/DDBJ databases">
        <title>Draft genome sequence of an oleaginous Mucoromycotina fungus Mucor ambiguus NBRC6742.</title>
        <authorList>
            <person name="Takeda I."/>
            <person name="Yamane N."/>
            <person name="Morita T."/>
            <person name="Tamano K."/>
            <person name="Machida M."/>
            <person name="Baker S."/>
            <person name="Koike H."/>
        </authorList>
    </citation>
    <scope>NUCLEOTIDE SEQUENCE</scope>
    <source>
        <strain evidence="18">NBRC 6742</strain>
    </source>
</reference>
<keyword evidence="5 15" id="KW-0489">Methyltransferase</keyword>
<evidence type="ECO:0000256" key="1">
    <source>
        <dbReference type="ARBA" id="ARBA00002267"/>
    </source>
</evidence>
<evidence type="ECO:0000256" key="16">
    <source>
        <dbReference type="SAM" id="MobiDB-lite"/>
    </source>
</evidence>
<dbReference type="PANTHER" id="PTHR12998:SF0">
    <property type="entry name" value="TRNA:M(4)X MODIFICATION ENZYME TRM13 HOMOLOG"/>
    <property type="match status" value="1"/>
</dbReference>
<dbReference type="InterPro" id="IPR022776">
    <property type="entry name" value="TRM13/UPF0224_CHHC_Znf_dom"/>
</dbReference>
<evidence type="ECO:0000256" key="14">
    <source>
        <dbReference type="ARBA" id="ARBA00049393"/>
    </source>
</evidence>
<sequence>MPKDPIEKKSKKVKEPFVIPPVPTKPQQCGSSKRDVMRRYCGLPARKDLNYCGEHLNEKPDKEGLPKRIPCPYDNSHTIFEKDLEKHLKSRCNARPRELPVCHSLNVNCTLPLSEEELEFQRNIYSHQKMFVQPWLARVQLHELPRKDLDSIISKITAAYDANVAPIPMEQLTHPSSEKKRSTIQNTKHLDQLSSLMGHMEKNNMLKDKTACFVEFGAGKGDLSLFVKKAVDEENGEATYLLLDRKSVRNKTDLTLHGHSENKSRVQRQLIDIKDLDLSKVECIADNNKKVVAVSKHLCGCATDISLKCLMNYVETEKSKGQSDPIQGIIIALCCHQICRYEMYPNQDYLKAIDMSKIEFERMCKMTSWATCHSGGNNKAAKKSDAGPTTEEDEHANNNEDGDDNSDETTNHFSGRDHKERESIGYKCKRVIDAGRAKYLEQFGFDVKLVYYVDSATSLENCALIATPRQ</sequence>
<evidence type="ECO:0000256" key="8">
    <source>
        <dbReference type="ARBA" id="ARBA00022694"/>
    </source>
</evidence>
<feature type="region of interest" description="Disordered" evidence="16">
    <location>
        <begin position="1"/>
        <end position="31"/>
    </location>
</feature>
<dbReference type="STRING" id="91626.A0A0C9MUD7"/>
<evidence type="ECO:0000313" key="18">
    <source>
        <dbReference type="EMBL" id="GAN07052.1"/>
    </source>
</evidence>
<keyword evidence="6 15" id="KW-0808">Transferase</keyword>
<evidence type="ECO:0000256" key="15">
    <source>
        <dbReference type="RuleBase" id="RU367103"/>
    </source>
</evidence>
<feature type="compositionally biased region" description="Acidic residues" evidence="16">
    <location>
        <begin position="390"/>
        <end position="407"/>
    </location>
</feature>
<evidence type="ECO:0000256" key="3">
    <source>
        <dbReference type="ARBA" id="ARBA00012810"/>
    </source>
</evidence>
<dbReference type="InterPro" id="IPR021721">
    <property type="entry name" value="Znf_CCCH-type_TRM13"/>
</dbReference>
<feature type="domain" description="CHHC U11-48K-type" evidence="17">
    <location>
        <begin position="68"/>
        <end position="95"/>
    </location>
</feature>
<evidence type="ECO:0000256" key="6">
    <source>
        <dbReference type="ARBA" id="ARBA00022679"/>
    </source>
</evidence>
<dbReference type="GO" id="GO:0106050">
    <property type="term" value="F:tRNA 2'-O-methyltransferase activity"/>
    <property type="evidence" value="ECO:0007669"/>
    <property type="project" value="UniProtKB-UniRule"/>
</dbReference>
<dbReference type="GO" id="GO:0030488">
    <property type="term" value="P:tRNA methylation"/>
    <property type="evidence" value="ECO:0007669"/>
    <property type="project" value="InterPro"/>
</dbReference>
<evidence type="ECO:0000313" key="19">
    <source>
        <dbReference type="Proteomes" id="UP000053815"/>
    </source>
</evidence>
<evidence type="ECO:0000256" key="5">
    <source>
        <dbReference type="ARBA" id="ARBA00022603"/>
    </source>
</evidence>
<keyword evidence="7 15" id="KW-0949">S-adenosyl-L-methionine</keyword>
<proteinExistence type="inferred from homology"/>
<dbReference type="InterPro" id="IPR039044">
    <property type="entry name" value="Trm13"/>
</dbReference>
<dbReference type="Pfam" id="PF11722">
    <property type="entry name" value="zf-TRM13_CCCH"/>
    <property type="match status" value="1"/>
</dbReference>
<comment type="function">
    <text evidence="1 15">tRNA methylase which 2'-O-methylates cytidine(4) in tRNA(Pro) and tRNA(Gly)(GCC), and adenosine(4) in tRNA(His).</text>
</comment>
<dbReference type="Pfam" id="PF05206">
    <property type="entry name" value="TRM13"/>
    <property type="match status" value="1"/>
</dbReference>
<accession>A0A0C9MUD7</accession>